<accession>A0A7T0EAK8</accession>
<gene>
    <name evidence="1" type="ORF">HER27_017200</name>
</gene>
<dbReference type="AlphaFoldDB" id="A0A7T0EAK8"/>
<dbReference type="EMBL" id="CP064931">
    <property type="protein sequence ID" value="QPK08175.1"/>
    <property type="molecule type" value="Genomic_DNA"/>
</dbReference>
<evidence type="ECO:0000313" key="2">
    <source>
        <dbReference type="Proteomes" id="UP000540266"/>
    </source>
</evidence>
<dbReference type="Proteomes" id="UP000540266">
    <property type="component" value="Chromosome"/>
</dbReference>
<sequence>MREIYSAQPGLSPGNLPGGRSFVGDQQALARFARRADIAEARSSRCFASRASRNRSVFACCDWACDSSSSIALFFAKKLGLMLPKAISARWRDLLYVSAISSPILKGSTASENKKARQIARP</sequence>
<evidence type="ECO:0000313" key="1">
    <source>
        <dbReference type="EMBL" id="QPK08175.1"/>
    </source>
</evidence>
<proteinExistence type="predicted"/>
<name>A0A7T0EAK8_9HYPH</name>
<organism evidence="1 2">
    <name type="scientific">Rhizobium phaseoli</name>
    <dbReference type="NCBI Taxonomy" id="396"/>
    <lineage>
        <taxon>Bacteria</taxon>
        <taxon>Pseudomonadati</taxon>
        <taxon>Pseudomonadota</taxon>
        <taxon>Alphaproteobacteria</taxon>
        <taxon>Hyphomicrobiales</taxon>
        <taxon>Rhizobiaceae</taxon>
        <taxon>Rhizobium/Agrobacterium group</taxon>
        <taxon>Rhizobium</taxon>
    </lineage>
</organism>
<protein>
    <submittedName>
        <fullName evidence="1">Uncharacterized protein</fullName>
    </submittedName>
</protein>
<reference evidence="1 2" key="1">
    <citation type="submission" date="2020-11" db="EMBL/GenBank/DDBJ databases">
        <title>Indigenous Rhizobia Nodulating Common beans in Western Kenya.</title>
        <authorList>
            <person name="Wekesa C.S."/>
            <person name="Oelmueller R."/>
            <person name="Furch A.C."/>
        </authorList>
    </citation>
    <scope>NUCLEOTIDE SEQUENCE [LARGE SCALE GENOMIC DNA]</scope>
    <source>
        <strain evidence="2">BS3</strain>
    </source>
</reference>